<dbReference type="GO" id="GO:0007155">
    <property type="term" value="P:cell adhesion"/>
    <property type="evidence" value="ECO:0007669"/>
    <property type="project" value="InterPro"/>
</dbReference>
<feature type="region of interest" description="Disordered" evidence="1">
    <location>
        <begin position="1"/>
        <end position="91"/>
    </location>
</feature>
<feature type="compositionally biased region" description="Gly residues" evidence="1">
    <location>
        <begin position="196"/>
        <end position="213"/>
    </location>
</feature>
<dbReference type="PANTHER" id="PTHR16676">
    <property type="entry name" value="SIGNAL TRANSDUCER CD24"/>
    <property type="match status" value="1"/>
</dbReference>
<dbReference type="GO" id="GO:0030296">
    <property type="term" value="F:protein tyrosine kinase activator activity"/>
    <property type="evidence" value="ECO:0007669"/>
    <property type="project" value="TreeGrafter"/>
</dbReference>
<feature type="compositionally biased region" description="Low complexity" evidence="1">
    <location>
        <begin position="80"/>
        <end position="91"/>
    </location>
</feature>
<organism evidence="2 3">
    <name type="scientific">Equus asinus</name>
    <name type="common">Donkey</name>
    <name type="synonym">Equus africanus asinus</name>
    <dbReference type="NCBI Taxonomy" id="9793"/>
    <lineage>
        <taxon>Eukaryota</taxon>
        <taxon>Metazoa</taxon>
        <taxon>Chordata</taxon>
        <taxon>Craniata</taxon>
        <taxon>Vertebrata</taxon>
        <taxon>Euteleostomi</taxon>
        <taxon>Mammalia</taxon>
        <taxon>Eutheria</taxon>
        <taxon>Laurasiatheria</taxon>
        <taxon>Perissodactyla</taxon>
        <taxon>Equidae</taxon>
        <taxon>Equus</taxon>
    </lineage>
</organism>
<dbReference type="GeneTree" id="ENSGT00390000018829"/>
<dbReference type="AlphaFoldDB" id="A0A8C4PIX0"/>
<evidence type="ECO:0000313" key="2">
    <source>
        <dbReference type="Ensembl" id="ENSEASP00005008968.2"/>
    </source>
</evidence>
<dbReference type="GO" id="GO:0001775">
    <property type="term" value="P:cell activation"/>
    <property type="evidence" value="ECO:0007669"/>
    <property type="project" value="TreeGrafter"/>
</dbReference>
<keyword evidence="3" id="KW-1185">Reference proteome</keyword>
<dbReference type="GO" id="GO:0009897">
    <property type="term" value="C:external side of plasma membrane"/>
    <property type="evidence" value="ECO:0007669"/>
    <property type="project" value="TreeGrafter"/>
</dbReference>
<dbReference type="PANTHER" id="PTHR16676:SF0">
    <property type="entry name" value="SIGNAL TRANSDUCER CD24"/>
    <property type="match status" value="1"/>
</dbReference>
<evidence type="ECO:0008006" key="4">
    <source>
        <dbReference type="Google" id="ProtNLM"/>
    </source>
</evidence>
<protein>
    <recommendedName>
        <fullName evidence="4">Signal transducer CD24</fullName>
    </recommendedName>
</protein>
<sequence>AHTAWRTGDQNTKRAAGGGGGRGPEHTDCSEPWRPAPASLADQPAKSTRGAAPSPRQARGPHKARTVPLPLGREFENSRAEGAPGPGPRATRAAVRAVGGGCAPHPRRRLLFRWVRWQVWGNKGNLGPAPGAGCGAREFAPGPAWLSPGAFASLHAARSGTHKAPGREPAAPAAHLQLGDPGISQQPRARAAAAAEGGGAGEPEGAGAGGRALGGRWRRRRGARVGGSHVTAIVAVLVYKGQLAGPALHLSCAGPQPAVLHAPSFQRYVSRADGVDMGRAMVARLGLGLLLLALLLPTQIYSNQTTVATTSSNSSQSTSAAPNPATATTHSNGGTLQSTASLFVISFSLLHLYC</sequence>
<dbReference type="GO" id="GO:0022407">
    <property type="term" value="P:regulation of cell-cell adhesion"/>
    <property type="evidence" value="ECO:0007669"/>
    <property type="project" value="TreeGrafter"/>
</dbReference>
<dbReference type="InterPro" id="IPR028029">
    <property type="entry name" value="CD24"/>
</dbReference>
<feature type="region of interest" description="Disordered" evidence="1">
    <location>
        <begin position="158"/>
        <end position="215"/>
    </location>
</feature>
<feature type="region of interest" description="Disordered" evidence="1">
    <location>
        <begin position="309"/>
        <end position="332"/>
    </location>
</feature>
<evidence type="ECO:0000256" key="1">
    <source>
        <dbReference type="SAM" id="MobiDB-lite"/>
    </source>
</evidence>
<reference evidence="2" key="2">
    <citation type="submission" date="2025-08" db="UniProtKB">
        <authorList>
            <consortium name="Ensembl"/>
        </authorList>
    </citation>
    <scope>IDENTIFICATION</scope>
</reference>
<dbReference type="Pfam" id="PF14984">
    <property type="entry name" value="CD24"/>
    <property type="match status" value="1"/>
</dbReference>
<reference evidence="2" key="3">
    <citation type="submission" date="2025-09" db="UniProtKB">
        <authorList>
            <consortium name="Ensembl"/>
        </authorList>
    </citation>
    <scope>IDENTIFICATION</scope>
</reference>
<accession>A0A8C4PIX0</accession>
<reference evidence="2 3" key="1">
    <citation type="journal article" date="2020" name="Nat. Commun.">
        <title>Donkey genomes provide new insights into domestication and selection for coat color.</title>
        <authorList>
            <person name="Wang"/>
            <person name="C."/>
            <person name="Li"/>
            <person name="H."/>
            <person name="Guo"/>
            <person name="Y."/>
            <person name="Huang"/>
            <person name="J."/>
            <person name="Sun"/>
            <person name="Y."/>
            <person name="Min"/>
            <person name="J."/>
            <person name="Wang"/>
            <person name="J."/>
            <person name="Fang"/>
            <person name="X."/>
            <person name="Zhao"/>
            <person name="Z."/>
            <person name="Wang"/>
            <person name="S."/>
            <person name="Zhang"/>
            <person name="Y."/>
            <person name="Liu"/>
            <person name="Q."/>
            <person name="Jiang"/>
            <person name="Q."/>
            <person name="Wang"/>
            <person name="X."/>
            <person name="Guo"/>
            <person name="Y."/>
            <person name="Yang"/>
            <person name="C."/>
            <person name="Wang"/>
            <person name="Y."/>
            <person name="Tian"/>
            <person name="F."/>
            <person name="Zhuang"/>
            <person name="G."/>
            <person name="Fan"/>
            <person name="Y."/>
            <person name="Gao"/>
            <person name="Q."/>
            <person name="Li"/>
            <person name="Y."/>
            <person name="Ju"/>
            <person name="Z."/>
            <person name="Li"/>
            <person name="J."/>
            <person name="Li"/>
            <person name="R."/>
            <person name="Hou"/>
            <person name="M."/>
            <person name="Yang"/>
            <person name="G."/>
            <person name="Liu"/>
            <person name="G."/>
            <person name="Liu"/>
            <person name="W."/>
            <person name="Guo"/>
            <person name="J."/>
            <person name="Pan"/>
            <person name="S."/>
            <person name="Fan"/>
            <person name="G."/>
            <person name="Zhang"/>
            <person name="W."/>
            <person name="Zhang"/>
            <person name="R."/>
            <person name="Yu"/>
            <person name="J."/>
            <person name="Zhang"/>
            <person name="X."/>
            <person name="Yin"/>
            <person name="Q."/>
            <person name="Ji"/>
            <person name="C."/>
            <person name="Jin"/>
            <person name="Y."/>
            <person name="Yue"/>
            <person name="G."/>
            <person name="Liu"/>
            <person name="M."/>
            <person name="Xu"/>
            <person name="J."/>
            <person name="Liu"/>
            <person name="S."/>
            <person name="Jordana"/>
            <person name="J."/>
            <person name="Noce"/>
            <person name="A."/>
            <person name="Amills"/>
            <person name="M."/>
            <person name="Wu"/>
            <person name="D.D."/>
            <person name="Li"/>
            <person name="S."/>
            <person name="Zhou"/>
            <person name="X. and Zhong"/>
            <person name="J."/>
        </authorList>
    </citation>
    <scope>NUCLEOTIDE SEQUENCE [LARGE SCALE GENOMIC DNA]</scope>
</reference>
<proteinExistence type="predicted"/>
<name>A0A8C4PIX0_EQUAS</name>
<dbReference type="GO" id="GO:0045121">
    <property type="term" value="C:membrane raft"/>
    <property type="evidence" value="ECO:0007669"/>
    <property type="project" value="TreeGrafter"/>
</dbReference>
<dbReference type="Ensembl" id="ENSEAST00005009771.2">
    <property type="protein sequence ID" value="ENSEASP00005008968.2"/>
    <property type="gene ID" value="ENSEASG00005006439.2"/>
</dbReference>
<dbReference type="Proteomes" id="UP000694387">
    <property type="component" value="Chromosome 24"/>
</dbReference>
<evidence type="ECO:0000313" key="3">
    <source>
        <dbReference type="Proteomes" id="UP000694387"/>
    </source>
</evidence>